<dbReference type="AlphaFoldDB" id="A0A9W6N9J7"/>
<dbReference type="Proteomes" id="UP001143330">
    <property type="component" value="Unassembled WGS sequence"/>
</dbReference>
<dbReference type="InterPro" id="IPR051542">
    <property type="entry name" value="Hydrogenase_cytochrome"/>
</dbReference>
<reference evidence="9" key="2">
    <citation type="submission" date="2023-01" db="EMBL/GenBank/DDBJ databases">
        <authorList>
            <person name="Sun Q."/>
            <person name="Evtushenko L."/>
        </authorList>
    </citation>
    <scope>NUCLEOTIDE SEQUENCE</scope>
    <source>
        <strain evidence="9">VKM B-2789</strain>
    </source>
</reference>
<evidence type="ECO:0000256" key="5">
    <source>
        <dbReference type="ARBA" id="ARBA00023136"/>
    </source>
</evidence>
<protein>
    <submittedName>
        <fullName evidence="9">Cytochrome b561</fullName>
    </submittedName>
</protein>
<dbReference type="PANTHER" id="PTHR30485">
    <property type="entry name" value="NI/FE-HYDROGENASE 1 B-TYPE CYTOCHROME SUBUNIT"/>
    <property type="match status" value="1"/>
</dbReference>
<evidence type="ECO:0000259" key="8">
    <source>
        <dbReference type="Pfam" id="PF01292"/>
    </source>
</evidence>
<dbReference type="GO" id="GO:0005886">
    <property type="term" value="C:plasma membrane"/>
    <property type="evidence" value="ECO:0007669"/>
    <property type="project" value="UniProtKB-SubCell"/>
</dbReference>
<dbReference type="SUPFAM" id="SSF81342">
    <property type="entry name" value="Transmembrane di-heme cytochromes"/>
    <property type="match status" value="1"/>
</dbReference>
<dbReference type="InterPro" id="IPR011577">
    <property type="entry name" value="Cyt_b561_bac/Ni-Hgenase"/>
</dbReference>
<organism evidence="9 10">
    <name type="scientific">Ancylobacter defluvii</name>
    <dbReference type="NCBI Taxonomy" id="1282440"/>
    <lineage>
        <taxon>Bacteria</taxon>
        <taxon>Pseudomonadati</taxon>
        <taxon>Pseudomonadota</taxon>
        <taxon>Alphaproteobacteria</taxon>
        <taxon>Hyphomicrobiales</taxon>
        <taxon>Xanthobacteraceae</taxon>
        <taxon>Ancylobacter</taxon>
    </lineage>
</organism>
<evidence type="ECO:0000256" key="6">
    <source>
        <dbReference type="SAM" id="MobiDB-lite"/>
    </source>
</evidence>
<evidence type="ECO:0000313" key="10">
    <source>
        <dbReference type="Proteomes" id="UP001143330"/>
    </source>
</evidence>
<dbReference type="InterPro" id="IPR016174">
    <property type="entry name" value="Di-haem_cyt_TM"/>
</dbReference>
<feature type="transmembrane region" description="Helical" evidence="7">
    <location>
        <begin position="61"/>
        <end position="79"/>
    </location>
</feature>
<gene>
    <name evidence="9" type="ORF">GCM10017653_06260</name>
</gene>
<feature type="transmembrane region" description="Helical" evidence="7">
    <location>
        <begin position="222"/>
        <end position="243"/>
    </location>
</feature>
<dbReference type="RefSeq" id="WP_246546588.1">
    <property type="nucleotide sequence ID" value="NZ_BSFM01000003.1"/>
</dbReference>
<evidence type="ECO:0000256" key="4">
    <source>
        <dbReference type="ARBA" id="ARBA00022989"/>
    </source>
</evidence>
<feature type="transmembrane region" description="Helical" evidence="7">
    <location>
        <begin position="120"/>
        <end position="141"/>
    </location>
</feature>
<dbReference type="GO" id="GO:0009055">
    <property type="term" value="F:electron transfer activity"/>
    <property type="evidence" value="ECO:0007669"/>
    <property type="project" value="InterPro"/>
</dbReference>
<dbReference type="GO" id="GO:0022904">
    <property type="term" value="P:respiratory electron transport chain"/>
    <property type="evidence" value="ECO:0007669"/>
    <property type="project" value="InterPro"/>
</dbReference>
<keyword evidence="3 7" id="KW-0812">Transmembrane</keyword>
<feature type="transmembrane region" description="Helical" evidence="7">
    <location>
        <begin position="171"/>
        <end position="192"/>
    </location>
</feature>
<sequence length="249" mass="25637">MSRTEMYPAEASRSGRSRSAPAGPATVLAWDLPTRLAKWTLAALVGLAFASKYYGDVGLVWHMWNGLAILTVLVFRLLWGVVGGSTARFLGFLRGPASAFAYLRGLVTGRKVAYLGHNPLGGWMTIALLAAVGAQAVAGLYTTDDIMVDGPMVTAASGEAISLGSMLHQRIYPILLGLIGLHVAANIAYSLFGGDNLVKAMITGHKPASAYADRAAATPGSIAAALACLVASAAIVFGGIALAGGNPLP</sequence>
<feature type="region of interest" description="Disordered" evidence="6">
    <location>
        <begin position="1"/>
        <end position="23"/>
    </location>
</feature>
<evidence type="ECO:0000256" key="2">
    <source>
        <dbReference type="ARBA" id="ARBA00022475"/>
    </source>
</evidence>
<dbReference type="Gene3D" id="1.20.950.20">
    <property type="entry name" value="Transmembrane di-heme cytochromes, Chain C"/>
    <property type="match status" value="1"/>
</dbReference>
<dbReference type="Pfam" id="PF01292">
    <property type="entry name" value="Ni_hydr_CYTB"/>
    <property type="match status" value="1"/>
</dbReference>
<evidence type="ECO:0000256" key="3">
    <source>
        <dbReference type="ARBA" id="ARBA00022692"/>
    </source>
</evidence>
<proteinExistence type="predicted"/>
<evidence type="ECO:0000313" key="9">
    <source>
        <dbReference type="EMBL" id="GLK82557.1"/>
    </source>
</evidence>
<dbReference type="PANTHER" id="PTHR30485:SF2">
    <property type="entry name" value="BLL0597 PROTEIN"/>
    <property type="match status" value="1"/>
</dbReference>
<keyword evidence="2" id="KW-1003">Cell membrane</keyword>
<dbReference type="EMBL" id="BSFM01000003">
    <property type="protein sequence ID" value="GLK82557.1"/>
    <property type="molecule type" value="Genomic_DNA"/>
</dbReference>
<evidence type="ECO:0000256" key="1">
    <source>
        <dbReference type="ARBA" id="ARBA00004651"/>
    </source>
</evidence>
<keyword evidence="5 7" id="KW-0472">Membrane</keyword>
<name>A0A9W6N9J7_9HYPH</name>
<feature type="compositionally biased region" description="Low complexity" evidence="6">
    <location>
        <begin position="11"/>
        <end position="23"/>
    </location>
</feature>
<accession>A0A9W6N9J7</accession>
<dbReference type="GO" id="GO:0020037">
    <property type="term" value="F:heme binding"/>
    <property type="evidence" value="ECO:0007669"/>
    <property type="project" value="TreeGrafter"/>
</dbReference>
<keyword evidence="4 7" id="KW-1133">Transmembrane helix</keyword>
<feature type="domain" description="Cytochrome b561 bacterial/Ni-hydrogenase" evidence="8">
    <location>
        <begin position="30"/>
        <end position="204"/>
    </location>
</feature>
<comment type="caution">
    <text evidence="9">The sequence shown here is derived from an EMBL/GenBank/DDBJ whole genome shotgun (WGS) entry which is preliminary data.</text>
</comment>
<reference evidence="9" key="1">
    <citation type="journal article" date="2014" name="Int. J. Syst. Evol. Microbiol.">
        <title>Complete genome sequence of Corynebacterium casei LMG S-19264T (=DSM 44701T), isolated from a smear-ripened cheese.</title>
        <authorList>
            <consortium name="US DOE Joint Genome Institute (JGI-PGF)"/>
            <person name="Walter F."/>
            <person name="Albersmeier A."/>
            <person name="Kalinowski J."/>
            <person name="Ruckert C."/>
        </authorList>
    </citation>
    <scope>NUCLEOTIDE SEQUENCE</scope>
    <source>
        <strain evidence="9">VKM B-2789</strain>
    </source>
</reference>
<evidence type="ECO:0000256" key="7">
    <source>
        <dbReference type="SAM" id="Phobius"/>
    </source>
</evidence>
<keyword evidence="10" id="KW-1185">Reference proteome</keyword>
<comment type="subcellular location">
    <subcellularLocation>
        <location evidence="1">Cell membrane</location>
        <topology evidence="1">Multi-pass membrane protein</topology>
    </subcellularLocation>
</comment>